<comment type="caution">
    <text evidence="5">The sequence shown here is derived from an EMBL/GenBank/DDBJ whole genome shotgun (WGS) entry which is preliminary data.</text>
</comment>
<dbReference type="PANTHER" id="PTHR43015">
    <property type="entry name" value="D-RIBITOL-5-PHOSPHATE CYTIDYLYLTRANSFERASE"/>
    <property type="match status" value="1"/>
</dbReference>
<keyword evidence="2 5" id="KW-0548">Nucleotidyltransferase</keyword>
<organism evidence="5 6">
    <name type="scientific">Sinobacterium caligoides</name>
    <dbReference type="NCBI Taxonomy" id="933926"/>
    <lineage>
        <taxon>Bacteria</taxon>
        <taxon>Pseudomonadati</taxon>
        <taxon>Pseudomonadota</taxon>
        <taxon>Gammaproteobacteria</taxon>
        <taxon>Cellvibrionales</taxon>
        <taxon>Spongiibacteraceae</taxon>
        <taxon>Sinobacterium</taxon>
    </lineage>
</organism>
<keyword evidence="3" id="KW-0460">Magnesium</keyword>
<dbReference type="AlphaFoldDB" id="A0A3N2DQG3"/>
<dbReference type="InterPro" id="IPR034683">
    <property type="entry name" value="IspD/TarI"/>
</dbReference>
<evidence type="ECO:0000256" key="3">
    <source>
        <dbReference type="ARBA" id="ARBA00022842"/>
    </source>
</evidence>
<protein>
    <submittedName>
        <fullName evidence="5">2-C-methyl-D-erythritol 4-phosphate cytidylyltransferase</fullName>
    </submittedName>
</protein>
<dbReference type="Pfam" id="PF12804">
    <property type="entry name" value="NTP_transf_3"/>
    <property type="match status" value="1"/>
</dbReference>
<dbReference type="EMBL" id="RKHR01000004">
    <property type="protein sequence ID" value="ROS01849.1"/>
    <property type="molecule type" value="Genomic_DNA"/>
</dbReference>
<gene>
    <name evidence="5" type="ORF">EDC56_2298</name>
</gene>
<evidence type="ECO:0000256" key="1">
    <source>
        <dbReference type="ARBA" id="ARBA00022679"/>
    </source>
</evidence>
<evidence type="ECO:0000259" key="4">
    <source>
        <dbReference type="Pfam" id="PF12804"/>
    </source>
</evidence>
<dbReference type="PANTHER" id="PTHR43015:SF1">
    <property type="entry name" value="D-RIBITOL-5-PHOSPHATE CYTIDYLYLTRANSFERASE"/>
    <property type="match status" value="1"/>
</dbReference>
<dbReference type="RefSeq" id="WP_162844162.1">
    <property type="nucleotide sequence ID" value="NZ_RKHR01000004.1"/>
</dbReference>
<feature type="domain" description="MobA-like NTP transferase" evidence="4">
    <location>
        <begin position="4"/>
        <end position="50"/>
    </location>
</feature>
<dbReference type="Gene3D" id="3.90.550.10">
    <property type="entry name" value="Spore Coat Polysaccharide Biosynthesis Protein SpsA, Chain A"/>
    <property type="match status" value="1"/>
</dbReference>
<dbReference type="SUPFAM" id="SSF53448">
    <property type="entry name" value="Nucleotide-diphospho-sugar transferases"/>
    <property type="match status" value="1"/>
</dbReference>
<proteinExistence type="predicted"/>
<accession>A0A3N2DQG3</accession>
<reference evidence="5 6" key="1">
    <citation type="submission" date="2018-11" db="EMBL/GenBank/DDBJ databases">
        <title>Genomic Encyclopedia of Type Strains, Phase IV (KMG-IV): sequencing the most valuable type-strain genomes for metagenomic binning, comparative biology and taxonomic classification.</title>
        <authorList>
            <person name="Goeker M."/>
        </authorList>
    </citation>
    <scope>NUCLEOTIDE SEQUENCE [LARGE SCALE GENOMIC DNA]</scope>
    <source>
        <strain evidence="5 6">DSM 100316</strain>
    </source>
</reference>
<evidence type="ECO:0000256" key="2">
    <source>
        <dbReference type="ARBA" id="ARBA00022695"/>
    </source>
</evidence>
<dbReference type="GO" id="GO:0005829">
    <property type="term" value="C:cytosol"/>
    <property type="evidence" value="ECO:0007669"/>
    <property type="project" value="TreeGrafter"/>
</dbReference>
<keyword evidence="6" id="KW-1185">Reference proteome</keyword>
<dbReference type="GO" id="GO:0070567">
    <property type="term" value="F:cytidylyltransferase activity"/>
    <property type="evidence" value="ECO:0007669"/>
    <property type="project" value="InterPro"/>
</dbReference>
<name>A0A3N2DQG3_9GAMM</name>
<sequence>MLGAIVLAAGEGSRFGEKKQHLKIEGESLWEMVTNKAKMHVPRDNIVVVGIDIQGGNTRTASVKIGLNNLSSKTTRVIILEAARPLVTAEQIDTLLTHKSKSVSFYMDLVDTVIAKDGRYLNRSEYCNLQTPQAFDYALLLQAYSNESFNDMTDETRVIFESHGLKPTLIEGGMNLLKVTYKKDYHTILNMINEGHI</sequence>
<dbReference type="Proteomes" id="UP000275394">
    <property type="component" value="Unassembled WGS sequence"/>
</dbReference>
<evidence type="ECO:0000313" key="5">
    <source>
        <dbReference type="EMBL" id="ROS01849.1"/>
    </source>
</evidence>
<dbReference type="InterPro" id="IPR029044">
    <property type="entry name" value="Nucleotide-diphossugar_trans"/>
</dbReference>
<dbReference type="Pfam" id="PF01128">
    <property type="entry name" value="IspD"/>
    <property type="match status" value="1"/>
</dbReference>
<keyword evidence="1 5" id="KW-0808">Transferase</keyword>
<evidence type="ECO:0000313" key="6">
    <source>
        <dbReference type="Proteomes" id="UP000275394"/>
    </source>
</evidence>
<dbReference type="InterPro" id="IPR025877">
    <property type="entry name" value="MobA-like_NTP_Trfase"/>
</dbReference>